<sequence length="74" mass="8310">MKMAKKPFACGECNRILPDPEKKNDPVQCMHCPSAPVTTDWSGYVVILHPKRSEVAQRLNIDDPGSYALKVNIR</sequence>
<accession>A0A075FR82</accession>
<keyword evidence="1 2" id="KW-0804">Transcription</keyword>
<dbReference type="SMART" id="SM01389">
    <property type="entry name" value="Spt4"/>
    <property type="match status" value="1"/>
</dbReference>
<dbReference type="InterPro" id="IPR029040">
    <property type="entry name" value="RPABC4/Spt4"/>
</dbReference>
<evidence type="ECO:0000256" key="2">
    <source>
        <dbReference type="HAMAP-Rule" id="MF_00949"/>
    </source>
</evidence>
<dbReference type="InterPro" id="IPR038589">
    <property type="entry name" value="Spt4_dom_sf"/>
</dbReference>
<evidence type="ECO:0000259" key="3">
    <source>
        <dbReference type="SMART" id="SM01389"/>
    </source>
</evidence>
<dbReference type="SUPFAM" id="SSF63393">
    <property type="entry name" value="RNA polymerase subunits"/>
    <property type="match status" value="1"/>
</dbReference>
<dbReference type="Pfam" id="PF06093">
    <property type="entry name" value="Spt4"/>
    <property type="match status" value="1"/>
</dbReference>
<dbReference type="NCBIfam" id="NF041664">
    <property type="entry name" value="RNAP_arch_Epp"/>
    <property type="match status" value="1"/>
</dbReference>
<evidence type="ECO:0000256" key="1">
    <source>
        <dbReference type="ARBA" id="ARBA00023163"/>
    </source>
</evidence>
<keyword evidence="4" id="KW-0548">Nucleotidyltransferase</keyword>
<feature type="binding site" evidence="2">
    <location>
        <position position="32"/>
    </location>
    <ligand>
        <name>Zn(2+)</name>
        <dbReference type="ChEBI" id="CHEBI:29105"/>
    </ligand>
</feature>
<comment type="similarity">
    <text evidence="2">Belongs to the archaeal Spt4 family.</text>
</comment>
<feature type="binding site" evidence="2">
    <location>
        <position position="10"/>
    </location>
    <ligand>
        <name>Zn(2+)</name>
        <dbReference type="ChEBI" id="CHEBI:29105"/>
    </ligand>
</feature>
<feature type="domain" description="Spt4/RpoE2 zinc finger" evidence="3">
    <location>
        <begin position="7"/>
        <end position="72"/>
    </location>
</feature>
<reference evidence="4" key="1">
    <citation type="journal article" date="2014" name="Genome Biol. Evol.">
        <title>Pangenome evidence for extensive interdomain horizontal transfer affecting lineage core and shell genes in uncultured planktonic thaumarchaeota and euryarchaeota.</title>
        <authorList>
            <person name="Deschamps P."/>
            <person name="Zivanovic Y."/>
            <person name="Moreira D."/>
            <person name="Rodriguez-Valera F."/>
            <person name="Lopez-Garcia P."/>
        </authorList>
    </citation>
    <scope>NUCLEOTIDE SEQUENCE</scope>
</reference>
<dbReference type="AlphaFoldDB" id="A0A075FR82"/>
<keyword evidence="2" id="KW-0805">Transcription regulation</keyword>
<protein>
    <recommendedName>
        <fullName evidence="2">Transcription elongation factor Spt4</fullName>
    </recommendedName>
</protein>
<organism evidence="4">
    <name type="scientific">uncultured marine group II/III euryarchaeote AD1000_44_A09</name>
    <dbReference type="NCBI Taxonomy" id="1457774"/>
    <lineage>
        <taxon>Archaea</taxon>
        <taxon>Methanobacteriati</taxon>
        <taxon>Methanobacteriota</taxon>
        <taxon>environmental samples</taxon>
    </lineage>
</organism>
<feature type="binding site" evidence="2">
    <location>
        <position position="29"/>
    </location>
    <ligand>
        <name>Zn(2+)</name>
        <dbReference type="ChEBI" id="CHEBI:29105"/>
    </ligand>
</feature>
<gene>
    <name evidence="4" type="primary">rpoE2</name>
    <name evidence="2" type="synonym">spt4</name>
</gene>
<feature type="binding site" evidence="2">
    <location>
        <position position="13"/>
    </location>
    <ligand>
        <name>Zn(2+)</name>
        <dbReference type="ChEBI" id="CHEBI:29105"/>
    </ligand>
</feature>
<dbReference type="GO" id="GO:0008270">
    <property type="term" value="F:zinc ion binding"/>
    <property type="evidence" value="ECO:0007669"/>
    <property type="project" value="UniProtKB-UniRule"/>
</dbReference>
<comment type="subunit">
    <text evidence="2">Heterodimer composed of Spt4 and Spt5.</text>
</comment>
<dbReference type="InterPro" id="IPR007178">
    <property type="entry name" value="Spt4_arch"/>
</dbReference>
<name>A0A075FR82_9EURY</name>
<proteinExistence type="inferred from homology"/>
<comment type="function">
    <text evidence="2">Stimulates transcription elongation.</text>
</comment>
<keyword evidence="4" id="KW-0240">DNA-directed RNA polymerase</keyword>
<dbReference type="Gene3D" id="2.20.28.90">
    <property type="match status" value="1"/>
</dbReference>
<keyword evidence="2" id="KW-0862">Zinc</keyword>
<dbReference type="GO" id="GO:0000428">
    <property type="term" value="C:DNA-directed RNA polymerase complex"/>
    <property type="evidence" value="ECO:0007669"/>
    <property type="project" value="UniProtKB-KW"/>
</dbReference>
<keyword evidence="4" id="KW-0808">Transferase</keyword>
<dbReference type="PANTHER" id="PTHR40704">
    <property type="entry name" value="TRANSCRIPTION ELONGATION FACTOR SPT4"/>
    <property type="match status" value="1"/>
</dbReference>
<evidence type="ECO:0000313" key="4">
    <source>
        <dbReference type="EMBL" id="AIE94175.1"/>
    </source>
</evidence>
<dbReference type="InterPro" id="IPR022800">
    <property type="entry name" value="Spt4/RpoE2_Znf"/>
</dbReference>
<dbReference type="HAMAP" id="MF_00949">
    <property type="entry name" value="Spt4_arch"/>
    <property type="match status" value="1"/>
</dbReference>
<dbReference type="EMBL" id="KF900416">
    <property type="protein sequence ID" value="AIE94175.1"/>
    <property type="molecule type" value="Genomic_DNA"/>
</dbReference>
<keyword evidence="2" id="KW-0479">Metal-binding</keyword>
<dbReference type="GO" id="GO:0006355">
    <property type="term" value="P:regulation of DNA-templated transcription"/>
    <property type="evidence" value="ECO:0007669"/>
    <property type="project" value="UniProtKB-UniRule"/>
</dbReference>
<dbReference type="GO" id="GO:0016779">
    <property type="term" value="F:nucleotidyltransferase activity"/>
    <property type="evidence" value="ECO:0007669"/>
    <property type="project" value="UniProtKB-KW"/>
</dbReference>
<dbReference type="PANTHER" id="PTHR40704:SF1">
    <property type="entry name" value="TRANSCRIPTION ELONGATION FACTOR SPT4"/>
    <property type="match status" value="1"/>
</dbReference>